<sequence length="70" mass="8283">MATIGIVRLLALVLLLLFSSSSLHHQVGVGAIRLHDRKQHAKQWEEERNQLRSFMTMDYKPWHRRVPKHN</sequence>
<feature type="signal peptide" evidence="1">
    <location>
        <begin position="1"/>
        <end position="24"/>
    </location>
</feature>
<reference evidence="2" key="1">
    <citation type="journal article" date="2018" name="DNA Res.">
        <title>Multiple hybrid de novo genome assembly of finger millet, an orphan allotetraploid crop.</title>
        <authorList>
            <person name="Hatakeyama M."/>
            <person name="Aluri S."/>
            <person name="Balachadran M.T."/>
            <person name="Sivarajan S.R."/>
            <person name="Patrignani A."/>
            <person name="Gruter S."/>
            <person name="Poveda L."/>
            <person name="Shimizu-Inatsugi R."/>
            <person name="Baeten J."/>
            <person name="Francoijs K.J."/>
            <person name="Nataraja K.N."/>
            <person name="Reddy Y.A.N."/>
            <person name="Phadnis S."/>
            <person name="Ravikumar R.L."/>
            <person name="Schlapbach R."/>
            <person name="Sreeman S.M."/>
            <person name="Shimizu K.K."/>
        </authorList>
    </citation>
    <scope>NUCLEOTIDE SEQUENCE</scope>
</reference>
<keyword evidence="1" id="KW-0732">Signal</keyword>
<reference evidence="2" key="2">
    <citation type="submission" date="2021-12" db="EMBL/GenBank/DDBJ databases">
        <title>Resequencing data analysis of finger millet.</title>
        <authorList>
            <person name="Hatakeyama M."/>
            <person name="Aluri S."/>
            <person name="Balachadran M.T."/>
            <person name="Sivarajan S.R."/>
            <person name="Poveda L."/>
            <person name="Shimizu-Inatsugi R."/>
            <person name="Schlapbach R."/>
            <person name="Sreeman S.M."/>
            <person name="Shimizu K.K."/>
        </authorList>
    </citation>
    <scope>NUCLEOTIDE SEQUENCE</scope>
</reference>
<evidence type="ECO:0000256" key="1">
    <source>
        <dbReference type="SAM" id="SignalP"/>
    </source>
</evidence>
<gene>
    <name evidence="2" type="primary">ga19914</name>
    <name evidence="2" type="ORF">PR202_ga19914</name>
</gene>
<accession>A0AAV5CVS2</accession>
<feature type="chain" id="PRO_5043898947" evidence="1">
    <location>
        <begin position="25"/>
        <end position="70"/>
    </location>
</feature>
<keyword evidence="3" id="KW-1185">Reference proteome</keyword>
<proteinExistence type="predicted"/>
<evidence type="ECO:0000313" key="3">
    <source>
        <dbReference type="Proteomes" id="UP001054889"/>
    </source>
</evidence>
<dbReference type="AlphaFoldDB" id="A0AAV5CVS2"/>
<dbReference type="EMBL" id="BQKI01000009">
    <property type="protein sequence ID" value="GJN02552.1"/>
    <property type="molecule type" value="Genomic_DNA"/>
</dbReference>
<dbReference type="Proteomes" id="UP001054889">
    <property type="component" value="Unassembled WGS sequence"/>
</dbReference>
<evidence type="ECO:0000313" key="2">
    <source>
        <dbReference type="EMBL" id="GJN02552.1"/>
    </source>
</evidence>
<protein>
    <submittedName>
        <fullName evidence="2">Uncharacterized protein</fullName>
    </submittedName>
</protein>
<organism evidence="2 3">
    <name type="scientific">Eleusine coracana subsp. coracana</name>
    <dbReference type="NCBI Taxonomy" id="191504"/>
    <lineage>
        <taxon>Eukaryota</taxon>
        <taxon>Viridiplantae</taxon>
        <taxon>Streptophyta</taxon>
        <taxon>Embryophyta</taxon>
        <taxon>Tracheophyta</taxon>
        <taxon>Spermatophyta</taxon>
        <taxon>Magnoliopsida</taxon>
        <taxon>Liliopsida</taxon>
        <taxon>Poales</taxon>
        <taxon>Poaceae</taxon>
        <taxon>PACMAD clade</taxon>
        <taxon>Chloridoideae</taxon>
        <taxon>Cynodonteae</taxon>
        <taxon>Eleusininae</taxon>
        <taxon>Eleusine</taxon>
    </lineage>
</organism>
<name>A0AAV5CVS2_ELECO</name>
<comment type="caution">
    <text evidence="2">The sequence shown here is derived from an EMBL/GenBank/DDBJ whole genome shotgun (WGS) entry which is preliminary data.</text>
</comment>